<evidence type="ECO:0000313" key="4">
    <source>
        <dbReference type="Proteomes" id="UP000045285"/>
    </source>
</evidence>
<dbReference type="AlphaFoldDB" id="A0A090GNT2"/>
<reference evidence="4" key="2">
    <citation type="submission" date="2014-08" db="EMBL/GenBank/DDBJ databases">
        <authorList>
            <person name="Moulin L."/>
        </authorList>
    </citation>
    <scope>NUCLEOTIDE SEQUENCE [LARGE SCALE GENOMIC DNA]</scope>
</reference>
<dbReference type="EMBL" id="CCMZ01000033">
    <property type="protein sequence ID" value="CDX22252.1"/>
    <property type="molecule type" value="Genomic_DNA"/>
</dbReference>
<dbReference type="Proteomes" id="UP000046373">
    <property type="component" value="Unassembled WGS sequence"/>
</dbReference>
<name>A0A090GNT2_MESPL</name>
<proteinExistence type="predicted"/>
<gene>
    <name evidence="2" type="ORF">MPL3356_390219</name>
    <name evidence="3" type="ORF">MPLDJ20_320074</name>
</gene>
<sequence>MRFVAVQEPPGSSWAVFDAGNGAPAEYAGRVLIGLTWREARWFVAAGNDRAAWPRPGRPAGQLRLVSGGGSQPIRERHGQTGG</sequence>
<organism evidence="3 5">
    <name type="scientific">Mesorhizobium plurifarium</name>
    <dbReference type="NCBI Taxonomy" id="69974"/>
    <lineage>
        <taxon>Bacteria</taxon>
        <taxon>Pseudomonadati</taxon>
        <taxon>Pseudomonadota</taxon>
        <taxon>Alphaproteobacteria</taxon>
        <taxon>Hyphomicrobiales</taxon>
        <taxon>Phyllobacteriaceae</taxon>
        <taxon>Mesorhizobium</taxon>
    </lineage>
</organism>
<evidence type="ECO:0000313" key="3">
    <source>
        <dbReference type="EMBL" id="CDX41250.1"/>
    </source>
</evidence>
<dbReference type="EMBL" id="CCNB01000026">
    <property type="protein sequence ID" value="CDX41250.1"/>
    <property type="molecule type" value="Genomic_DNA"/>
</dbReference>
<protein>
    <submittedName>
        <fullName evidence="3">Uncharacterized protein</fullName>
    </submittedName>
</protein>
<dbReference type="Proteomes" id="UP000045285">
    <property type="component" value="Unassembled WGS sequence"/>
</dbReference>
<feature type="region of interest" description="Disordered" evidence="1">
    <location>
        <begin position="50"/>
        <end position="83"/>
    </location>
</feature>
<dbReference type="GeneID" id="31892061"/>
<accession>A0A090GNT2</accession>
<reference evidence="3 5" key="1">
    <citation type="submission" date="2014-08" db="EMBL/GenBank/DDBJ databases">
        <authorList>
            <person name="Moulin Lionel"/>
        </authorList>
    </citation>
    <scope>NUCLEOTIDE SEQUENCE [LARGE SCALE GENOMIC DNA]</scope>
</reference>
<feature type="compositionally biased region" description="Basic and acidic residues" evidence="1">
    <location>
        <begin position="74"/>
        <end position="83"/>
    </location>
</feature>
<evidence type="ECO:0000313" key="5">
    <source>
        <dbReference type="Proteomes" id="UP000046373"/>
    </source>
</evidence>
<keyword evidence="4" id="KW-1185">Reference proteome</keyword>
<evidence type="ECO:0000313" key="2">
    <source>
        <dbReference type="EMBL" id="CDX22252.1"/>
    </source>
</evidence>
<evidence type="ECO:0000256" key="1">
    <source>
        <dbReference type="SAM" id="MobiDB-lite"/>
    </source>
</evidence>